<sequence length="338" mass="38180">MYSFLNDYSEGAHPRVLEALNQTNLIQTVGYGEDEYCTKAKEVILQKIGQPHADVHFLVGGTQTNMLMISYALKHYQAVIACDEGHIHVHETGAVEGAGHKILVRPHVHGKVTCDMIKDICLQHKDEHMVQPRMVYISQTTELGTYYTREELQDLYQTTRQYGLYLFMDGARLGSALALPDAPTLEEIAKNVDAFYIGGTKMGALFGEALVIIHDDLKPQFRYHMKNKGAMLAKGRLLGIQFYELLKDHLYEDIGHYENQMADLIRQALIQKGFSIYEPSQTNQIFVDLPQKALEAIEKEFMVTHMGTVSGGERIRIVTSWATSKEAVNAFVQLIENL</sequence>
<evidence type="ECO:0000259" key="4">
    <source>
        <dbReference type="Pfam" id="PF01212"/>
    </source>
</evidence>
<dbReference type="AlphaFoldDB" id="A0A1Y4SVZ3"/>
<dbReference type="OrthoDB" id="9774495at2"/>
<dbReference type="InterPro" id="IPR015421">
    <property type="entry name" value="PyrdxlP-dep_Trfase_major"/>
</dbReference>
<evidence type="ECO:0000256" key="2">
    <source>
        <dbReference type="ARBA" id="ARBA00006966"/>
    </source>
</evidence>
<accession>A0A1Y4SVZ3</accession>
<name>A0A1Y4SVZ3_9FIRM</name>
<dbReference type="SUPFAM" id="SSF53383">
    <property type="entry name" value="PLP-dependent transferases"/>
    <property type="match status" value="1"/>
</dbReference>
<comment type="similarity">
    <text evidence="2">Belongs to the threonine aldolase family.</text>
</comment>
<dbReference type="PANTHER" id="PTHR48097">
    <property type="entry name" value="L-THREONINE ALDOLASE-RELATED"/>
    <property type="match status" value="1"/>
</dbReference>
<dbReference type="Proteomes" id="UP000195305">
    <property type="component" value="Unassembled WGS sequence"/>
</dbReference>
<comment type="cofactor">
    <cofactor evidence="1">
        <name>pyridoxal 5'-phosphate</name>
        <dbReference type="ChEBI" id="CHEBI:597326"/>
    </cofactor>
</comment>
<dbReference type="PANTHER" id="PTHR48097:SF5">
    <property type="entry name" value="LOW SPECIFICITY L-THREONINE ALDOLASE"/>
    <property type="match status" value="1"/>
</dbReference>
<dbReference type="Gene3D" id="3.40.640.10">
    <property type="entry name" value="Type I PLP-dependent aspartate aminotransferase-like (Major domain)"/>
    <property type="match status" value="1"/>
</dbReference>
<dbReference type="RefSeq" id="WP_087358184.1">
    <property type="nucleotide sequence ID" value="NZ_NFLJ01000020.1"/>
</dbReference>
<protein>
    <submittedName>
        <fullName evidence="5">Threonine aldolase</fullName>
    </submittedName>
</protein>
<keyword evidence="6" id="KW-1185">Reference proteome</keyword>
<dbReference type="Gene3D" id="3.90.1150.10">
    <property type="entry name" value="Aspartate Aminotransferase, domain 1"/>
    <property type="match status" value="1"/>
</dbReference>
<evidence type="ECO:0000313" key="6">
    <source>
        <dbReference type="Proteomes" id="UP000195305"/>
    </source>
</evidence>
<dbReference type="InterPro" id="IPR001597">
    <property type="entry name" value="ArAA_b-elim_lyase/Thr_aldolase"/>
</dbReference>
<gene>
    <name evidence="5" type="ORF">B5E75_07775</name>
</gene>
<proteinExistence type="inferred from homology"/>
<evidence type="ECO:0000256" key="1">
    <source>
        <dbReference type="ARBA" id="ARBA00001933"/>
    </source>
</evidence>
<dbReference type="GO" id="GO:0016829">
    <property type="term" value="F:lyase activity"/>
    <property type="evidence" value="ECO:0007669"/>
    <property type="project" value="InterPro"/>
</dbReference>
<keyword evidence="3" id="KW-0663">Pyridoxal phosphate</keyword>
<organism evidence="5 6">
    <name type="scientific">Massilimicrobiota timonensis</name>
    <dbReference type="NCBI Taxonomy" id="1776392"/>
    <lineage>
        <taxon>Bacteria</taxon>
        <taxon>Bacillati</taxon>
        <taxon>Bacillota</taxon>
        <taxon>Erysipelotrichia</taxon>
        <taxon>Erysipelotrichales</taxon>
        <taxon>Erysipelotrichaceae</taxon>
        <taxon>Massilimicrobiota</taxon>
    </lineage>
</organism>
<dbReference type="InterPro" id="IPR015424">
    <property type="entry name" value="PyrdxlP-dep_Trfase"/>
</dbReference>
<feature type="domain" description="Aromatic amino acid beta-eliminating lyase/threonine aldolase" evidence="4">
    <location>
        <begin position="30"/>
        <end position="289"/>
    </location>
</feature>
<dbReference type="EMBL" id="NFLJ01000020">
    <property type="protein sequence ID" value="OUQ34087.1"/>
    <property type="molecule type" value="Genomic_DNA"/>
</dbReference>
<dbReference type="InterPro" id="IPR015422">
    <property type="entry name" value="PyrdxlP-dep_Trfase_small"/>
</dbReference>
<dbReference type="GO" id="GO:0006520">
    <property type="term" value="P:amino acid metabolic process"/>
    <property type="evidence" value="ECO:0007669"/>
    <property type="project" value="InterPro"/>
</dbReference>
<evidence type="ECO:0000313" key="5">
    <source>
        <dbReference type="EMBL" id="OUQ34087.1"/>
    </source>
</evidence>
<comment type="caution">
    <text evidence="5">The sequence shown here is derived from an EMBL/GenBank/DDBJ whole genome shotgun (WGS) entry which is preliminary data.</text>
</comment>
<reference evidence="5 6" key="1">
    <citation type="journal article" date="2018" name="BMC Genomics">
        <title>Whole genome sequencing and function prediction of 133 gut anaerobes isolated from chicken caecum in pure cultures.</title>
        <authorList>
            <person name="Medvecky M."/>
            <person name="Cejkova D."/>
            <person name="Polansky O."/>
            <person name="Karasova D."/>
            <person name="Kubasova T."/>
            <person name="Cizek A."/>
            <person name="Rychlik I."/>
        </authorList>
    </citation>
    <scope>NUCLEOTIDE SEQUENCE [LARGE SCALE GENOMIC DNA]</scope>
    <source>
        <strain evidence="5 6">An13</strain>
    </source>
</reference>
<dbReference type="Pfam" id="PF01212">
    <property type="entry name" value="Beta_elim_lyase"/>
    <property type="match status" value="1"/>
</dbReference>
<evidence type="ECO:0000256" key="3">
    <source>
        <dbReference type="ARBA" id="ARBA00022898"/>
    </source>
</evidence>